<name>A0AC35U3M7_9BILA</name>
<dbReference type="WBParaSite" id="RSKR_0000711300.1">
    <property type="protein sequence ID" value="RSKR_0000711300.1"/>
    <property type="gene ID" value="RSKR_0000711300"/>
</dbReference>
<proteinExistence type="predicted"/>
<organism evidence="1 2">
    <name type="scientific">Rhabditophanes sp. KR3021</name>
    <dbReference type="NCBI Taxonomy" id="114890"/>
    <lineage>
        <taxon>Eukaryota</taxon>
        <taxon>Metazoa</taxon>
        <taxon>Ecdysozoa</taxon>
        <taxon>Nematoda</taxon>
        <taxon>Chromadorea</taxon>
        <taxon>Rhabditida</taxon>
        <taxon>Tylenchina</taxon>
        <taxon>Panagrolaimomorpha</taxon>
        <taxon>Strongyloidoidea</taxon>
        <taxon>Alloionematidae</taxon>
        <taxon>Rhabditophanes</taxon>
    </lineage>
</organism>
<evidence type="ECO:0000313" key="2">
    <source>
        <dbReference type="WBParaSite" id="RSKR_0000711300.1"/>
    </source>
</evidence>
<dbReference type="Proteomes" id="UP000095286">
    <property type="component" value="Unplaced"/>
</dbReference>
<reference evidence="2" key="1">
    <citation type="submission" date="2016-11" db="UniProtKB">
        <authorList>
            <consortium name="WormBaseParasite"/>
        </authorList>
    </citation>
    <scope>IDENTIFICATION</scope>
    <source>
        <strain evidence="2">KR3021</strain>
    </source>
</reference>
<sequence length="427" mass="46578">MNYIIFAICLNFITADVFKQDVHLIESLQNRLIRTGKWKAYLKMKDVMLVTAKYQVLDGVPETINNYEASTLTTNITVGTPPQAFVTLLDTGSANFWIPDSTCGRTLIDCPTFCSEEPMYCKSGVCKESCCGSFIGKKPPPANKNPCDLKSKFHSAKSSSYVANGMQFSIYYPYGSTRGFLGQETVKIFGNSGKSLTIPGTVFGQARTIPETFKTSRADGILGLAFTSLAIDNVVPPIIHAINKKLLDSPIFTVHLNSLTGTGKAGIITYGGLDDDNCQSDVNYIDLTIATWFQFKLDSVTAGFSGSRTAVQAISDTANSFITGPQAVTDSIAKSLGATFDPEYHLYTIDCKRAVADIVITIFGIKYAIKSENMIRNHGAFCALEIISADFGGIGYTWILGTPFMRSYCHVYDLGNKRIGFATPKTQ</sequence>
<protein>
    <submittedName>
        <fullName evidence="2">Peptidase A1 domain-containing protein</fullName>
    </submittedName>
</protein>
<evidence type="ECO:0000313" key="1">
    <source>
        <dbReference type="Proteomes" id="UP000095286"/>
    </source>
</evidence>
<accession>A0AC35U3M7</accession>